<dbReference type="InterPro" id="IPR018357">
    <property type="entry name" value="Hexapep_transf_CS"/>
</dbReference>
<evidence type="ECO:0000256" key="1">
    <source>
        <dbReference type="ARBA" id="ARBA00007274"/>
    </source>
</evidence>
<evidence type="ECO:0000256" key="2">
    <source>
        <dbReference type="ARBA" id="ARBA00022679"/>
    </source>
</evidence>
<dbReference type="Proteomes" id="UP000182373">
    <property type="component" value="Chromosome"/>
</dbReference>
<keyword evidence="4 5" id="KW-0012">Acyltransferase</keyword>
<dbReference type="GO" id="GO:0016746">
    <property type="term" value="F:acyltransferase activity"/>
    <property type="evidence" value="ECO:0007669"/>
    <property type="project" value="UniProtKB-KW"/>
</dbReference>
<protein>
    <submittedName>
        <fullName evidence="5">Acetyltransferase</fullName>
        <ecNumber evidence="5">2.3.1.-</ecNumber>
    </submittedName>
</protein>
<proteinExistence type="inferred from homology"/>
<dbReference type="PANTHER" id="PTHR43300">
    <property type="entry name" value="ACETYLTRANSFERASE"/>
    <property type="match status" value="1"/>
</dbReference>
<dbReference type="EC" id="2.3.1.-" evidence="5"/>
<dbReference type="RefSeq" id="WP_081368870.1">
    <property type="nucleotide sequence ID" value="NZ_CP018191.1"/>
</dbReference>
<dbReference type="AlphaFoldDB" id="A0AAC9P8D9"/>
<evidence type="ECO:0000313" key="6">
    <source>
        <dbReference type="Proteomes" id="UP000182373"/>
    </source>
</evidence>
<keyword evidence="2 5" id="KW-0808">Transferase</keyword>
<dbReference type="PROSITE" id="PS00101">
    <property type="entry name" value="HEXAPEP_TRANSFERASES"/>
    <property type="match status" value="1"/>
</dbReference>
<evidence type="ECO:0000256" key="3">
    <source>
        <dbReference type="ARBA" id="ARBA00022737"/>
    </source>
</evidence>
<dbReference type="Gene3D" id="2.160.10.10">
    <property type="entry name" value="Hexapeptide repeat proteins"/>
    <property type="match status" value="1"/>
</dbReference>
<dbReference type="InterPro" id="IPR011004">
    <property type="entry name" value="Trimer_LpxA-like_sf"/>
</dbReference>
<dbReference type="InterPro" id="IPR050179">
    <property type="entry name" value="Trans_hexapeptide_repeat"/>
</dbReference>
<gene>
    <name evidence="5" type="ORF">GbCGDNIH9_1140</name>
</gene>
<keyword evidence="3" id="KW-0677">Repeat</keyword>
<dbReference type="Pfam" id="PF00132">
    <property type="entry name" value="Hexapep"/>
    <property type="match status" value="1"/>
</dbReference>
<dbReference type="InterPro" id="IPR001451">
    <property type="entry name" value="Hexapep"/>
</dbReference>
<dbReference type="PANTHER" id="PTHR43300:SF7">
    <property type="entry name" value="UDP-N-ACETYLBACILLOSAMINE N-ACETYLTRANSFERASE"/>
    <property type="match status" value="1"/>
</dbReference>
<dbReference type="SUPFAM" id="SSF51161">
    <property type="entry name" value="Trimeric LpxA-like enzymes"/>
    <property type="match status" value="1"/>
</dbReference>
<name>A0AAC9P8D9_9PROT</name>
<sequence>MMRSLALFGAGSALAVDVEESCRRNGINLRVVVRNTEHTAHPDVEAPSVTLEEITEDLVGTEWLIPLFTPGNRKKAWQHATSLGLNSFASLLDASSVYPSRLSVEEGVYVNSGCTIGACSRLGRFSLINRGCSVGHHLSLGAFSSIGPGAVLAGEVTVEEEVMIGAGAIILPTVRIGARARIGAGAVVRKDVPPGALVAAPDARVLLRTRAG</sequence>
<reference evidence="6" key="1">
    <citation type="submission" date="2016-11" db="EMBL/GenBank/DDBJ databases">
        <title>Comparative genomic and phenotypic analysis of Granulibacter bethesdensis clinical isolates from patients with chronic granulomatous disease.</title>
        <authorList>
            <person name="Zarember K.A."/>
            <person name="Porcella S.F."/>
            <person name="Chu J."/>
            <person name="Ding L."/>
            <person name="Dahlstrom E."/>
            <person name="Barbian K."/>
            <person name="Martens C."/>
            <person name="Sykora L."/>
            <person name="Kramer S."/>
            <person name="Pettinato A.M."/>
            <person name="Hong H."/>
            <person name="Wald G."/>
            <person name="Berg L.J."/>
            <person name="Rogge L.S."/>
            <person name="Greenberg D.E."/>
            <person name="Falcone E.L."/>
            <person name="Neves J.F."/>
            <person name="Simoes M.J."/>
            <person name="Casal M."/>
            <person name="Rodriguez-Lopez F.C."/>
            <person name="Zelazny A."/>
            <person name="Gallin J.I."/>
            <person name="Holland S.M."/>
        </authorList>
    </citation>
    <scope>NUCLEOTIDE SEQUENCE [LARGE SCALE GENOMIC DNA]</scope>
    <source>
        <strain evidence="6">NIH9.1</strain>
    </source>
</reference>
<organism evidence="5 6">
    <name type="scientific">Granulibacter bethesdensis</name>
    <dbReference type="NCBI Taxonomy" id="364410"/>
    <lineage>
        <taxon>Bacteria</taxon>
        <taxon>Pseudomonadati</taxon>
        <taxon>Pseudomonadota</taxon>
        <taxon>Alphaproteobacteria</taxon>
        <taxon>Acetobacterales</taxon>
        <taxon>Acetobacteraceae</taxon>
        <taxon>Granulibacter</taxon>
    </lineage>
</organism>
<evidence type="ECO:0000256" key="4">
    <source>
        <dbReference type="ARBA" id="ARBA00023315"/>
    </source>
</evidence>
<evidence type="ECO:0000313" key="5">
    <source>
        <dbReference type="EMBL" id="APH54422.1"/>
    </source>
</evidence>
<comment type="similarity">
    <text evidence="1">Belongs to the transferase hexapeptide repeat family.</text>
</comment>
<accession>A0AAC9P8D9</accession>
<dbReference type="EMBL" id="CP018191">
    <property type="protein sequence ID" value="APH54422.1"/>
    <property type="molecule type" value="Genomic_DNA"/>
</dbReference>